<protein>
    <submittedName>
        <fullName evidence="8">Taurine dioxygenase</fullName>
    </submittedName>
</protein>
<organism evidence="8 9">
    <name type="scientific">Phlyctema vagabunda</name>
    <dbReference type="NCBI Taxonomy" id="108571"/>
    <lineage>
        <taxon>Eukaryota</taxon>
        <taxon>Fungi</taxon>
        <taxon>Dikarya</taxon>
        <taxon>Ascomycota</taxon>
        <taxon>Pezizomycotina</taxon>
        <taxon>Leotiomycetes</taxon>
        <taxon>Helotiales</taxon>
        <taxon>Dermateaceae</taxon>
        <taxon>Phlyctema</taxon>
    </lineage>
</organism>
<dbReference type="PANTHER" id="PTHR30468:SF1">
    <property type="entry name" value="ALPHA-KETOGLUTARATE-DEPENDENT SULFONATE DIOXYGENASE"/>
    <property type="match status" value="1"/>
</dbReference>
<evidence type="ECO:0000256" key="1">
    <source>
        <dbReference type="ARBA" id="ARBA00001954"/>
    </source>
</evidence>
<evidence type="ECO:0000256" key="5">
    <source>
        <dbReference type="ARBA" id="ARBA00023002"/>
    </source>
</evidence>
<evidence type="ECO:0000256" key="4">
    <source>
        <dbReference type="ARBA" id="ARBA00022964"/>
    </source>
</evidence>
<dbReference type="InterPro" id="IPR051323">
    <property type="entry name" value="AtsK-like"/>
</dbReference>
<comment type="similarity">
    <text evidence="2">Belongs to the TfdA dioxygenase family.</text>
</comment>
<evidence type="ECO:0000313" key="9">
    <source>
        <dbReference type="Proteomes" id="UP001629113"/>
    </source>
</evidence>
<dbReference type="InterPro" id="IPR003819">
    <property type="entry name" value="TauD/TfdA-like"/>
</dbReference>
<evidence type="ECO:0000313" key="8">
    <source>
        <dbReference type="EMBL" id="KAL3427269.1"/>
    </source>
</evidence>
<sequence>MAPSATETTTENQADAPSLVKLTGGVGAYKELAPIGYEKKAEEEGIEGFEAAKYRHYLPHWGNEHHSALEPFEHRDHGLDADLSFPELLPKGVVTNDLTPSIGTEVTGVQLSTLSAAGRDQLARFVAERKVVAFRDQDFADLPIPDALEFGKYFGRLHIHPTSGAPEGYPEVHLVHRGAGDKTAEAFFEKRTSSVAWHSDVSYEQQPPGTTFLYILDKPEVGGDTLFASGVEAYNRLSEGFKERLHGLKATHSGIEQVAASRNKGGAVRREPVTSEHPLVRTHPVTGEKSLYINPQFTRDIVGYKQEESDALLKFLYDHIAYGSDFQARVKWAEKTVVVWDNRVTVHSALVDWKSGQRRHLARITPQAERPTETPYKAQ</sequence>
<dbReference type="Pfam" id="PF02668">
    <property type="entry name" value="TauD"/>
    <property type="match status" value="1"/>
</dbReference>
<keyword evidence="3" id="KW-0479">Metal-binding</keyword>
<keyword evidence="9" id="KW-1185">Reference proteome</keyword>
<dbReference type="Proteomes" id="UP001629113">
    <property type="component" value="Unassembled WGS sequence"/>
</dbReference>
<keyword evidence="6" id="KW-0408">Iron</keyword>
<evidence type="ECO:0000256" key="6">
    <source>
        <dbReference type="ARBA" id="ARBA00023004"/>
    </source>
</evidence>
<dbReference type="InterPro" id="IPR042098">
    <property type="entry name" value="TauD-like_sf"/>
</dbReference>
<comment type="caution">
    <text evidence="8">The sequence shown here is derived from an EMBL/GenBank/DDBJ whole genome shotgun (WGS) entry which is preliminary data.</text>
</comment>
<dbReference type="SUPFAM" id="SSF51197">
    <property type="entry name" value="Clavaminate synthase-like"/>
    <property type="match status" value="1"/>
</dbReference>
<gene>
    <name evidence="8" type="ORF">PVAG01_00778</name>
</gene>
<evidence type="ECO:0000259" key="7">
    <source>
        <dbReference type="Pfam" id="PF02668"/>
    </source>
</evidence>
<comment type="cofactor">
    <cofactor evidence="1">
        <name>Fe(2+)</name>
        <dbReference type="ChEBI" id="CHEBI:29033"/>
    </cofactor>
</comment>
<dbReference type="GO" id="GO:0051213">
    <property type="term" value="F:dioxygenase activity"/>
    <property type="evidence" value="ECO:0007669"/>
    <property type="project" value="UniProtKB-KW"/>
</dbReference>
<evidence type="ECO:0000256" key="3">
    <source>
        <dbReference type="ARBA" id="ARBA00022723"/>
    </source>
</evidence>
<accession>A0ABR4PVG5</accession>
<proteinExistence type="inferred from homology"/>
<reference evidence="8 9" key="1">
    <citation type="submission" date="2024-06" db="EMBL/GenBank/DDBJ databases">
        <title>Complete genome of Phlyctema vagabunda strain 19-DSS-EL-015.</title>
        <authorList>
            <person name="Fiorenzani C."/>
        </authorList>
    </citation>
    <scope>NUCLEOTIDE SEQUENCE [LARGE SCALE GENOMIC DNA]</scope>
    <source>
        <strain evidence="8 9">19-DSS-EL-015</strain>
    </source>
</reference>
<dbReference type="Gene3D" id="3.60.130.10">
    <property type="entry name" value="Clavaminate synthase-like"/>
    <property type="match status" value="1"/>
</dbReference>
<feature type="domain" description="TauD/TfdA-like" evidence="7">
    <location>
        <begin position="96"/>
        <end position="365"/>
    </location>
</feature>
<dbReference type="PANTHER" id="PTHR30468">
    <property type="entry name" value="ALPHA-KETOGLUTARATE-DEPENDENT SULFONATE DIOXYGENASE"/>
    <property type="match status" value="1"/>
</dbReference>
<evidence type="ECO:0000256" key="2">
    <source>
        <dbReference type="ARBA" id="ARBA00005896"/>
    </source>
</evidence>
<name>A0ABR4PVG5_9HELO</name>
<keyword evidence="5" id="KW-0560">Oxidoreductase</keyword>
<keyword evidence="4 8" id="KW-0223">Dioxygenase</keyword>
<dbReference type="EMBL" id="JBFCZG010000001">
    <property type="protein sequence ID" value="KAL3427269.1"/>
    <property type="molecule type" value="Genomic_DNA"/>
</dbReference>